<dbReference type="PANTHER" id="PTHR16798:SF0">
    <property type="entry name" value="FANCONI ANEMIA GROUP C PROTEIN"/>
    <property type="match status" value="1"/>
</dbReference>
<dbReference type="PRINTS" id="PR00494">
    <property type="entry name" value="FANCONICGENE"/>
</dbReference>
<organism evidence="1 2">
    <name type="scientific">Hemibagrus wyckioides</name>
    <dbReference type="NCBI Taxonomy" id="337641"/>
    <lineage>
        <taxon>Eukaryota</taxon>
        <taxon>Metazoa</taxon>
        <taxon>Chordata</taxon>
        <taxon>Craniata</taxon>
        <taxon>Vertebrata</taxon>
        <taxon>Euteleostomi</taxon>
        <taxon>Actinopterygii</taxon>
        <taxon>Neopterygii</taxon>
        <taxon>Teleostei</taxon>
        <taxon>Ostariophysi</taxon>
        <taxon>Siluriformes</taxon>
        <taxon>Bagridae</taxon>
        <taxon>Hemibagrus</taxon>
    </lineage>
</organism>
<accession>A0A9D3SQ44</accession>
<proteinExistence type="predicted"/>
<dbReference type="GO" id="GO:0006289">
    <property type="term" value="P:nucleotide-excision repair"/>
    <property type="evidence" value="ECO:0007669"/>
    <property type="project" value="TreeGrafter"/>
</dbReference>
<dbReference type="GO" id="GO:0034599">
    <property type="term" value="P:cellular response to oxidative stress"/>
    <property type="evidence" value="ECO:0007669"/>
    <property type="project" value="TreeGrafter"/>
</dbReference>
<dbReference type="GO" id="GO:0036297">
    <property type="term" value="P:interstrand cross-link repair"/>
    <property type="evidence" value="ECO:0007669"/>
    <property type="project" value="InterPro"/>
</dbReference>
<keyword evidence="2" id="KW-1185">Reference proteome</keyword>
<dbReference type="Pfam" id="PF02106">
    <property type="entry name" value="Fanconi_C"/>
    <property type="match status" value="1"/>
</dbReference>
<dbReference type="PANTHER" id="PTHR16798">
    <property type="entry name" value="FANCONI ANEMIA GROUP C PROTEIN FANCC"/>
    <property type="match status" value="1"/>
</dbReference>
<comment type="caution">
    <text evidence="1">The sequence shown here is derived from an EMBL/GenBank/DDBJ whole genome shotgun (WGS) entry which is preliminary data.</text>
</comment>
<evidence type="ECO:0000313" key="1">
    <source>
        <dbReference type="EMBL" id="KAG7332392.1"/>
    </source>
</evidence>
<evidence type="ECO:0008006" key="3">
    <source>
        <dbReference type="Google" id="ProtNLM"/>
    </source>
</evidence>
<dbReference type="EMBL" id="JAHKSW010000005">
    <property type="protein sequence ID" value="KAG7332392.1"/>
    <property type="molecule type" value="Genomic_DNA"/>
</dbReference>
<dbReference type="OrthoDB" id="10046159at2759"/>
<protein>
    <recommendedName>
        <fullName evidence="3">FA complementation group C</fullName>
    </recommendedName>
</protein>
<dbReference type="AlphaFoldDB" id="A0A9D3SQ44"/>
<dbReference type="Proteomes" id="UP000824219">
    <property type="component" value="Linkage Group LG05"/>
</dbReference>
<sequence>MWAAVLKTANTFSFSINKEIEGSFTVEVLICWTCHHSNCRNYKQKELGIKKWKGNFQLKKQKEEIALSPLPGEGSSDKCFSVSPCLRFKDMASLSELQMRFWMDKAVQWGQATSPSTQQDISEHMQSLETFLQQLVHTLQTMSSTTEAMKSFPFVGQFLGRLCWNPYVTADGASRRLLLQCMWLLYSAEPQNVVEHRANVWIRDLLCHLTSEDEGSMVHALEKHAGFPPQQYYSGSLKKMVALLTTEVNINHIASAASLERCRFDSIHSLSVACIPLVTCPEVAPLIGALLKHYNLCGCSHLSEDFIKAVTKAWLSKKLVMEDEAVIALWCCSLSSLEQAVLLLLEHILSDPKVMHNLETVVTDSLLPKASALHCHIFLIVNDVFRNALISIEENLALRGLLQVFTSCFLQIRAAQRPQERLPLRSFFPHVPHNLLTPLLTAPADVPKHVWLEHLSWIGTLLEKFLSERNQEEDSRRGHRAVFETWFLLVQCGHWIDVAAKLLVSVGSEQSKPLLFLLTFYHHPTNRGHQNTQHNTVARQAWSDLRSLFLTHTLSPEQLSAVNELLCSLSANLVLCLLLNFAIFSQASTSRMTDVIQKVLTDAGVRRRAMCMLCTMHQRLKGDSALDARLTMLEDRLRTA</sequence>
<dbReference type="InterPro" id="IPR000686">
    <property type="entry name" value="FANCC"/>
</dbReference>
<gene>
    <name evidence="1" type="ORF">KOW79_004226</name>
</gene>
<evidence type="ECO:0000313" key="2">
    <source>
        <dbReference type="Proteomes" id="UP000824219"/>
    </source>
</evidence>
<dbReference type="GO" id="GO:0043240">
    <property type="term" value="C:Fanconi anaemia nuclear complex"/>
    <property type="evidence" value="ECO:0007669"/>
    <property type="project" value="InterPro"/>
</dbReference>
<reference evidence="1 2" key="1">
    <citation type="submission" date="2021-06" db="EMBL/GenBank/DDBJ databases">
        <title>Chromosome-level genome assembly of the red-tail catfish (Hemibagrus wyckioides).</title>
        <authorList>
            <person name="Shao F."/>
        </authorList>
    </citation>
    <scope>NUCLEOTIDE SEQUENCE [LARGE SCALE GENOMIC DNA]</scope>
    <source>
        <strain evidence="1">EC202008001</strain>
        <tissue evidence="1">Blood</tissue>
    </source>
</reference>
<name>A0A9D3SQ44_9TELE</name>